<evidence type="ECO:0000256" key="8">
    <source>
        <dbReference type="ARBA" id="ARBA00023163"/>
    </source>
</evidence>
<dbReference type="InterPro" id="IPR011113">
    <property type="entry name" value="Rho_RNA-bd"/>
</dbReference>
<feature type="compositionally biased region" description="Polar residues" evidence="12">
    <location>
        <begin position="96"/>
        <end position="106"/>
    </location>
</feature>
<sequence>MQKYTILELNAKTESELGAIAKELGIDVTSGESKQNLVYSILDQQAIAIAGVQADKMKAKEQRRQARKQQNKDQNREQQKNKSQKKTPDSKKETDNNGQKKQSNPSGGERNKNGQKKQQPRSEEANNSKKQQSPKPQQKREVIPQKGKQDGGVDNKSNQGSQDKSNAHPEPEPQSNNKTENDKEGMIDKEKLSNLAQKVRGTGKTAEEIELALPKRRRGRPTKEEAAERELVLATLTKAASSVPQGDLDKKNEPMVEKEHDEKFVHPALRDETDDKLYGRPIVEVNTPVEQEVKEEEKKIAPVGVNAILDLDEELVESVAKDVKLPNQPAVVSDKKKDIEAQNQPSNTSNKNKFYHSDDSNQNSQKTKPQAEPLAPVKAVSPQEVVAEEKSSKDKPKLTQLVFKHKEDQTTVLDQMLMSTPEQPVAPQQDKPVAPKKNDSAASSPAKLKLVAPVAPVAPEYKDEPLYNFDGILTCNGCLEVMPDGYGFLRSSDYNYFSSPDDVYVSQMQIKSVGLKTGDVVEGTIRPPKEGEKYFPLVEITSVNGRNPLEIRDRIPFDHLTPLFPDEKFKLECPEVASVNDKTSVRVVDLFAPIGKGQRGLIVAQPKTGKTMLLKDIANAISANHPEVYMMILLIDERPEEVTDMARNVNAEVIASTFDEPAEKHVKVADIVLNKAKRLVECGHDVVILLDSITRLARAYNTVQPASGKVLSGGVDANALQRPKRFFGAARNIEHGGSLTILATALTDTGSKMDDVIFEEFKGTGNMELQLDRRLSNKRIFPAVDIVASSTRRDDLLLDQVALNRIWILRKYLADMNPIEAMEFVRQKIKGTYSNLEFLASMSDR</sequence>
<keyword evidence="4 9" id="KW-0347">Helicase</keyword>
<feature type="region of interest" description="Disordered" evidence="12">
    <location>
        <begin position="319"/>
        <end position="401"/>
    </location>
</feature>
<keyword evidence="7 9" id="KW-0805">Transcription regulation</keyword>
<dbReference type="PROSITE" id="PS51856">
    <property type="entry name" value="RHO_RNA_BD"/>
    <property type="match status" value="1"/>
</dbReference>
<feature type="binding site" evidence="9">
    <location>
        <begin position="595"/>
        <end position="600"/>
    </location>
    <ligand>
        <name>ATP</name>
        <dbReference type="ChEBI" id="CHEBI:30616"/>
    </ligand>
</feature>
<dbReference type="Gene3D" id="1.10.720.10">
    <property type="match status" value="1"/>
</dbReference>
<dbReference type="EMBL" id="JBHSGO010000034">
    <property type="protein sequence ID" value="MFC4665331.1"/>
    <property type="molecule type" value="Genomic_DNA"/>
</dbReference>
<organism evidence="14 15">
    <name type="scientific">Falsiporphyromonas endometrii</name>
    <dbReference type="NCBI Taxonomy" id="1387297"/>
    <lineage>
        <taxon>Bacteria</taxon>
        <taxon>Pseudomonadati</taxon>
        <taxon>Bacteroidota</taxon>
        <taxon>Bacteroidia</taxon>
        <taxon>Bacteroidales</taxon>
        <taxon>Porphyromonadaceae</taxon>
        <taxon>Falsiporphyromonas</taxon>
    </lineage>
</organism>
<feature type="compositionally biased region" description="Basic and acidic residues" evidence="12">
    <location>
        <begin position="138"/>
        <end position="153"/>
    </location>
</feature>
<dbReference type="SMART" id="SM00357">
    <property type="entry name" value="CSP"/>
    <property type="match status" value="1"/>
</dbReference>
<dbReference type="CDD" id="cd01128">
    <property type="entry name" value="rho_factor_C"/>
    <property type="match status" value="1"/>
</dbReference>
<evidence type="ECO:0000256" key="4">
    <source>
        <dbReference type="ARBA" id="ARBA00022806"/>
    </source>
</evidence>
<accession>A0ABV9K628</accession>
<protein>
    <recommendedName>
        <fullName evidence="9 10">Transcription termination factor Rho</fullName>
        <ecNumber evidence="9 10">3.6.4.-</ecNumber>
    </recommendedName>
    <alternativeName>
        <fullName evidence="9">ATP-dependent helicase Rho</fullName>
    </alternativeName>
</protein>
<name>A0ABV9K628_9PORP</name>
<dbReference type="InterPro" id="IPR011129">
    <property type="entry name" value="CSD"/>
</dbReference>
<feature type="compositionally biased region" description="Polar residues" evidence="12">
    <location>
        <begin position="155"/>
        <end position="164"/>
    </location>
</feature>
<evidence type="ECO:0000256" key="9">
    <source>
        <dbReference type="HAMAP-Rule" id="MF_01884"/>
    </source>
</evidence>
<evidence type="ECO:0000256" key="3">
    <source>
        <dbReference type="ARBA" id="ARBA00022801"/>
    </source>
</evidence>
<dbReference type="InterPro" id="IPR003593">
    <property type="entry name" value="AAA+_ATPase"/>
</dbReference>
<feature type="region of interest" description="Disordered" evidence="12">
    <location>
        <begin position="54"/>
        <end position="272"/>
    </location>
</feature>
<dbReference type="InterPro" id="IPR012340">
    <property type="entry name" value="NA-bd_OB-fold"/>
</dbReference>
<keyword evidence="2 9" id="KW-0547">Nucleotide-binding</keyword>
<proteinExistence type="inferred from homology"/>
<feature type="compositionally biased region" description="Basic and acidic residues" evidence="12">
    <location>
        <begin position="55"/>
        <end position="95"/>
    </location>
</feature>
<gene>
    <name evidence="9 14" type="primary">rho</name>
    <name evidence="14" type="ORF">ACFO3G_01665</name>
</gene>
<comment type="caution">
    <text evidence="9">Lacks conserved residue(s) required for the propagation of feature annotation.</text>
</comment>
<dbReference type="SUPFAM" id="SSF50249">
    <property type="entry name" value="Nucleic acid-binding proteins"/>
    <property type="match status" value="1"/>
</dbReference>
<keyword evidence="5 9" id="KW-0067">ATP-binding</keyword>
<evidence type="ECO:0000313" key="14">
    <source>
        <dbReference type="EMBL" id="MFC4665331.1"/>
    </source>
</evidence>
<dbReference type="Pfam" id="PF00006">
    <property type="entry name" value="ATP-synt_ab"/>
    <property type="match status" value="1"/>
</dbReference>
<dbReference type="NCBIfam" id="TIGR00767">
    <property type="entry name" value="rho"/>
    <property type="match status" value="1"/>
</dbReference>
<evidence type="ECO:0000256" key="10">
    <source>
        <dbReference type="NCBIfam" id="TIGR00767"/>
    </source>
</evidence>
<dbReference type="InterPro" id="IPR011112">
    <property type="entry name" value="Rho-like_N"/>
</dbReference>
<evidence type="ECO:0000256" key="11">
    <source>
        <dbReference type="PROSITE-ProRule" id="PRU01203"/>
    </source>
</evidence>
<dbReference type="InterPro" id="IPR036269">
    <property type="entry name" value="Rho_N_sf"/>
</dbReference>
<evidence type="ECO:0000256" key="5">
    <source>
        <dbReference type="ARBA" id="ARBA00022840"/>
    </source>
</evidence>
<feature type="binding site" evidence="9">
    <location>
        <begin position="607"/>
        <end position="612"/>
    </location>
    <ligand>
        <name>ATP</name>
        <dbReference type="ChEBI" id="CHEBI:30616"/>
    </ligand>
</feature>
<feature type="compositionally biased region" description="Basic and acidic residues" evidence="12">
    <location>
        <begin position="221"/>
        <end position="231"/>
    </location>
</feature>
<evidence type="ECO:0000256" key="7">
    <source>
        <dbReference type="ARBA" id="ARBA00023015"/>
    </source>
</evidence>
<keyword evidence="15" id="KW-1185">Reference proteome</keyword>
<dbReference type="Pfam" id="PF07498">
    <property type="entry name" value="Rho_N"/>
    <property type="match status" value="1"/>
</dbReference>
<dbReference type="SMART" id="SM00382">
    <property type="entry name" value="AAA"/>
    <property type="match status" value="1"/>
</dbReference>
<dbReference type="Gene3D" id="2.40.50.140">
    <property type="entry name" value="Nucleic acid-binding proteins"/>
    <property type="match status" value="1"/>
</dbReference>
<dbReference type="Gene3D" id="3.40.50.300">
    <property type="entry name" value="P-loop containing nucleotide triphosphate hydrolases"/>
    <property type="match status" value="1"/>
</dbReference>
<keyword evidence="8 9" id="KW-0804">Transcription</keyword>
<dbReference type="EC" id="3.6.4.-" evidence="9 10"/>
<comment type="subunit">
    <text evidence="9">Homohexamer. The homohexamer assembles into an open ring structure.</text>
</comment>
<feature type="compositionally biased region" description="Basic and acidic residues" evidence="12">
    <location>
        <begin position="247"/>
        <end position="272"/>
    </location>
</feature>
<reference evidence="15" key="1">
    <citation type="journal article" date="2019" name="Int. J. Syst. Evol. Microbiol.">
        <title>The Global Catalogue of Microorganisms (GCM) 10K type strain sequencing project: providing services to taxonomists for standard genome sequencing and annotation.</title>
        <authorList>
            <consortium name="The Broad Institute Genomics Platform"/>
            <consortium name="The Broad Institute Genome Sequencing Center for Infectious Disease"/>
            <person name="Wu L."/>
            <person name="Ma J."/>
        </authorList>
    </citation>
    <scope>NUCLEOTIDE SEQUENCE [LARGE SCALE GENOMIC DNA]</scope>
    <source>
        <strain evidence="15">CGMCC 4.7357</strain>
    </source>
</reference>
<dbReference type="HAMAP" id="MF_01884">
    <property type="entry name" value="Rho"/>
    <property type="match status" value="1"/>
</dbReference>
<dbReference type="SUPFAM" id="SSF52540">
    <property type="entry name" value="P-loop containing nucleoside triphosphate hydrolases"/>
    <property type="match status" value="1"/>
</dbReference>
<dbReference type="PANTHER" id="PTHR46425:SF1">
    <property type="entry name" value="TRANSCRIPTION TERMINATION FACTOR RHO"/>
    <property type="match status" value="1"/>
</dbReference>
<dbReference type="InterPro" id="IPR000194">
    <property type="entry name" value="ATPase_F1/V1/A1_a/bsu_nucl-bd"/>
</dbReference>
<feature type="compositionally biased region" description="Basic and acidic residues" evidence="12">
    <location>
        <begin position="179"/>
        <end position="192"/>
    </location>
</feature>
<feature type="compositionally biased region" description="Polar residues" evidence="12">
    <location>
        <begin position="341"/>
        <end position="352"/>
    </location>
</feature>
<dbReference type="InterPro" id="IPR041703">
    <property type="entry name" value="Rho_factor_ATP-bd"/>
</dbReference>
<dbReference type="SUPFAM" id="SSF68912">
    <property type="entry name" value="Rho N-terminal domain-like"/>
    <property type="match status" value="1"/>
</dbReference>
<evidence type="ECO:0000256" key="1">
    <source>
        <dbReference type="ARBA" id="ARBA00022472"/>
    </source>
</evidence>
<feature type="compositionally biased region" description="Basic and acidic residues" evidence="12">
    <location>
        <begin position="387"/>
        <end position="397"/>
    </location>
</feature>
<dbReference type="RefSeq" id="WP_380077357.1">
    <property type="nucleotide sequence ID" value="NZ_JBHSGO010000034.1"/>
</dbReference>
<keyword evidence="1 9" id="KW-0806">Transcription termination</keyword>
<dbReference type="PANTHER" id="PTHR46425">
    <property type="entry name" value="TRANSCRIPTION TERMINATION FACTOR RHO"/>
    <property type="match status" value="1"/>
</dbReference>
<comment type="function">
    <text evidence="9">Facilitates transcription termination by a mechanism that involves Rho binding to the nascent RNA, activation of Rho's RNA-dependent ATPase activity, and release of the mRNA from the DNA template.</text>
</comment>
<feature type="region of interest" description="Disordered" evidence="12">
    <location>
        <begin position="421"/>
        <end position="446"/>
    </location>
</feature>
<feature type="binding site" evidence="9">
    <location>
        <position position="638"/>
    </location>
    <ligand>
        <name>ATP</name>
        <dbReference type="ChEBI" id="CHEBI:30616"/>
    </ligand>
</feature>
<dbReference type="GO" id="GO:0016787">
    <property type="term" value="F:hydrolase activity"/>
    <property type="evidence" value="ECO:0007669"/>
    <property type="project" value="UniProtKB-KW"/>
</dbReference>
<comment type="caution">
    <text evidence="14">The sequence shown here is derived from an EMBL/GenBank/DDBJ whole genome shotgun (WGS) entry which is preliminary data.</text>
</comment>
<evidence type="ECO:0000256" key="2">
    <source>
        <dbReference type="ARBA" id="ARBA00022741"/>
    </source>
</evidence>
<dbReference type="Pfam" id="PF07497">
    <property type="entry name" value="Rho_RNA_bind"/>
    <property type="match status" value="1"/>
</dbReference>
<keyword evidence="3 9" id="KW-0378">Hydrolase</keyword>
<evidence type="ECO:0000256" key="12">
    <source>
        <dbReference type="SAM" id="MobiDB-lite"/>
    </source>
</evidence>
<evidence type="ECO:0000259" key="13">
    <source>
        <dbReference type="PROSITE" id="PS51856"/>
    </source>
</evidence>
<dbReference type="NCBIfam" id="NF006886">
    <property type="entry name" value="PRK09376.1"/>
    <property type="match status" value="1"/>
</dbReference>
<comment type="similarity">
    <text evidence="9 11">Belongs to the Rho family.</text>
</comment>
<evidence type="ECO:0000313" key="15">
    <source>
        <dbReference type="Proteomes" id="UP001596020"/>
    </source>
</evidence>
<dbReference type="CDD" id="cd04459">
    <property type="entry name" value="Rho_CSD"/>
    <property type="match status" value="1"/>
</dbReference>
<dbReference type="SMART" id="SM00959">
    <property type="entry name" value="Rho_N"/>
    <property type="match status" value="1"/>
</dbReference>
<feature type="domain" description="Rho RNA-BD" evidence="13">
    <location>
        <begin position="472"/>
        <end position="547"/>
    </location>
</feature>
<dbReference type="Proteomes" id="UP001596020">
    <property type="component" value="Unassembled WGS sequence"/>
</dbReference>
<keyword evidence="6 9" id="KW-0694">RNA-binding</keyword>
<evidence type="ECO:0000256" key="6">
    <source>
        <dbReference type="ARBA" id="ARBA00022884"/>
    </source>
</evidence>
<dbReference type="InterPro" id="IPR004665">
    <property type="entry name" value="Term_rho"/>
</dbReference>
<dbReference type="InterPro" id="IPR027417">
    <property type="entry name" value="P-loop_NTPase"/>
</dbReference>